<accession>A0A1I2ZB49</accession>
<protein>
    <recommendedName>
        <fullName evidence="4">MBG domain-containing protein</fullName>
    </recommendedName>
</protein>
<evidence type="ECO:0000313" key="3">
    <source>
        <dbReference type="Proteomes" id="UP000199666"/>
    </source>
</evidence>
<dbReference type="AlphaFoldDB" id="A0A1I2ZB49"/>
<keyword evidence="1" id="KW-0732">Signal</keyword>
<keyword evidence="3" id="KW-1185">Reference proteome</keyword>
<dbReference type="Proteomes" id="UP000199666">
    <property type="component" value="Unassembled WGS sequence"/>
</dbReference>
<gene>
    <name evidence="2" type="ORF">SAMN04489864_109122</name>
</gene>
<dbReference type="OrthoDB" id="770959at2"/>
<organism evidence="2 3">
    <name type="scientific">Pedobacter insulae</name>
    <dbReference type="NCBI Taxonomy" id="414048"/>
    <lineage>
        <taxon>Bacteria</taxon>
        <taxon>Pseudomonadati</taxon>
        <taxon>Bacteroidota</taxon>
        <taxon>Sphingobacteriia</taxon>
        <taxon>Sphingobacteriales</taxon>
        <taxon>Sphingobacteriaceae</taxon>
        <taxon>Pedobacter</taxon>
    </lineage>
</organism>
<evidence type="ECO:0000256" key="1">
    <source>
        <dbReference type="SAM" id="SignalP"/>
    </source>
</evidence>
<feature type="signal peptide" evidence="1">
    <location>
        <begin position="1"/>
        <end position="27"/>
    </location>
</feature>
<sequence length="256" mass="25901">METKTTFLKSSLLALFLLISTTVTVFADTYYVCSGAALTLTDPPVDANLTYTWDVKLNNVSVPYPGSPGKPTSMPAAAGIYTVTLTSNLTPAGTLAGVCAPETGEYNVIVLPPLALTIDAPTKPSYCGVSANSESVVSLTGTAPSLPTNVVGPPAAPYSSDLELEYSYSVVKTVGAVVSPAVDGATIGTINQTTGAYTLTTDAVGSYAITGTVKYKQKAGFANTLLGTTGCPATSGTQTVVVTAAPAAPTITITAP</sequence>
<name>A0A1I2ZB49_9SPHI</name>
<reference evidence="2 3" key="1">
    <citation type="submission" date="2016-10" db="EMBL/GenBank/DDBJ databases">
        <authorList>
            <person name="de Groot N.N."/>
        </authorList>
    </citation>
    <scope>NUCLEOTIDE SEQUENCE [LARGE SCALE GENOMIC DNA]</scope>
    <source>
        <strain evidence="2 3">DSM 18684</strain>
    </source>
</reference>
<proteinExistence type="predicted"/>
<feature type="chain" id="PRO_5011796105" description="MBG domain-containing protein" evidence="1">
    <location>
        <begin position="28"/>
        <end position="256"/>
    </location>
</feature>
<dbReference type="EMBL" id="FOPP01000009">
    <property type="protein sequence ID" value="SFH35004.1"/>
    <property type="molecule type" value="Genomic_DNA"/>
</dbReference>
<evidence type="ECO:0000313" key="2">
    <source>
        <dbReference type="EMBL" id="SFH35004.1"/>
    </source>
</evidence>
<dbReference type="RefSeq" id="WP_090996088.1">
    <property type="nucleotide sequence ID" value="NZ_FOPP01000009.1"/>
</dbReference>
<dbReference type="STRING" id="414048.SAMN04489864_109122"/>
<evidence type="ECO:0008006" key="4">
    <source>
        <dbReference type="Google" id="ProtNLM"/>
    </source>
</evidence>